<dbReference type="InterPro" id="IPR005548">
    <property type="entry name" value="Cell_div_FtsQ/DivIB_C"/>
</dbReference>
<accession>A0A1I5XJU6</accession>
<dbReference type="InterPro" id="IPR050487">
    <property type="entry name" value="FtsQ_DivIB"/>
</dbReference>
<feature type="transmembrane region" description="Helical" evidence="8">
    <location>
        <begin position="85"/>
        <end position="107"/>
    </location>
</feature>
<evidence type="ECO:0000256" key="5">
    <source>
        <dbReference type="ARBA" id="ARBA00022989"/>
    </source>
</evidence>
<dbReference type="STRING" id="587909.SAMN05421810_106118"/>
<dbReference type="HAMAP" id="MF_00911">
    <property type="entry name" value="FtsQ_subfam"/>
    <property type="match status" value="1"/>
</dbReference>
<feature type="region of interest" description="Disordered" evidence="9">
    <location>
        <begin position="1"/>
        <end position="76"/>
    </location>
</feature>
<dbReference type="InterPro" id="IPR034746">
    <property type="entry name" value="POTRA"/>
</dbReference>
<keyword evidence="3 8" id="KW-0132">Cell division</keyword>
<protein>
    <recommendedName>
        <fullName evidence="8">Cell division protein FtsQ</fullName>
    </recommendedName>
</protein>
<comment type="subcellular location">
    <subcellularLocation>
        <location evidence="8">Cell membrane</location>
        <topology evidence="8">Single-pass type II membrane protein</topology>
    </subcellularLocation>
    <subcellularLocation>
        <location evidence="1">Membrane</location>
    </subcellularLocation>
    <text evidence="8">Localizes to the division septum.</text>
</comment>
<evidence type="ECO:0000256" key="4">
    <source>
        <dbReference type="ARBA" id="ARBA00022692"/>
    </source>
</evidence>
<name>A0A1I5XJU6_9PSEU</name>
<dbReference type="EMBL" id="FOWW01000006">
    <property type="protein sequence ID" value="SFQ32251.1"/>
    <property type="molecule type" value="Genomic_DNA"/>
</dbReference>
<comment type="similarity">
    <text evidence="8">Belongs to the FtsQ/DivIB family. FtsQ subfamily.</text>
</comment>
<keyword evidence="6 8" id="KW-0472">Membrane</keyword>
<dbReference type="Gene3D" id="3.10.20.310">
    <property type="entry name" value="membrane protein fhac"/>
    <property type="match status" value="1"/>
</dbReference>
<evidence type="ECO:0000256" key="6">
    <source>
        <dbReference type="ARBA" id="ARBA00023136"/>
    </source>
</evidence>
<keyword evidence="4 8" id="KW-0812">Transmembrane</keyword>
<evidence type="ECO:0000256" key="8">
    <source>
        <dbReference type="HAMAP-Rule" id="MF_00911"/>
    </source>
</evidence>
<evidence type="ECO:0000313" key="12">
    <source>
        <dbReference type="Proteomes" id="UP000198727"/>
    </source>
</evidence>
<keyword evidence="7 8" id="KW-0131">Cell cycle</keyword>
<dbReference type="PANTHER" id="PTHR37820:SF1">
    <property type="entry name" value="CELL DIVISION PROTEIN FTSQ"/>
    <property type="match status" value="1"/>
</dbReference>
<feature type="compositionally biased region" description="Basic and acidic residues" evidence="9">
    <location>
        <begin position="18"/>
        <end position="57"/>
    </location>
</feature>
<dbReference type="PROSITE" id="PS51779">
    <property type="entry name" value="POTRA"/>
    <property type="match status" value="1"/>
</dbReference>
<keyword evidence="2 8" id="KW-1003">Cell membrane</keyword>
<dbReference type="InterPro" id="IPR026579">
    <property type="entry name" value="FtsQ"/>
</dbReference>
<evidence type="ECO:0000256" key="3">
    <source>
        <dbReference type="ARBA" id="ARBA00022618"/>
    </source>
</evidence>
<comment type="function">
    <text evidence="8">Essential cell division protein.</text>
</comment>
<keyword evidence="5 8" id="KW-1133">Transmembrane helix</keyword>
<dbReference type="OrthoDB" id="9790760at2"/>
<dbReference type="GO" id="GO:0043093">
    <property type="term" value="P:FtsZ-dependent cytokinesis"/>
    <property type="evidence" value="ECO:0007669"/>
    <property type="project" value="UniProtKB-UniRule"/>
</dbReference>
<dbReference type="Pfam" id="PF08478">
    <property type="entry name" value="POTRA_1"/>
    <property type="match status" value="1"/>
</dbReference>
<dbReference type="AlphaFoldDB" id="A0A1I5XJU6"/>
<sequence length="298" mass="32863">MRTASQRPDRRRSSRRGRPTERVRRDRSDRAGVDPARGDRERADRDRSARGRGEAVRSRRGRRPPSARARTGTRPSRRKALRRRWVALLSVLTVVGLGYVLLFTPLLSVRTVEVLGLHGLSTDQVIAAAQVPEERPMLRVDTDEIRDRVLALPGVATAEVSRSWPSTIEITITERTAIGFFDTGESLHLVDASGVAFKEVPERPEGLPELRLPRVTPDDPTTRAVTAVLDTIPGPLRERVVAAGARTPGSVELTLADGKTVRWGDAEQTERKAKVLAALLTREGDTYDVSSPELPTVS</sequence>
<dbReference type="GO" id="GO:0032153">
    <property type="term" value="C:cell division site"/>
    <property type="evidence" value="ECO:0007669"/>
    <property type="project" value="UniProtKB-UniRule"/>
</dbReference>
<evidence type="ECO:0000259" key="10">
    <source>
        <dbReference type="PROSITE" id="PS51779"/>
    </source>
</evidence>
<evidence type="ECO:0000256" key="1">
    <source>
        <dbReference type="ARBA" id="ARBA00004370"/>
    </source>
</evidence>
<feature type="domain" description="POTRA" evidence="10">
    <location>
        <begin position="107"/>
        <end position="175"/>
    </location>
</feature>
<dbReference type="Proteomes" id="UP000198727">
    <property type="component" value="Unassembled WGS sequence"/>
</dbReference>
<evidence type="ECO:0000256" key="2">
    <source>
        <dbReference type="ARBA" id="ARBA00022475"/>
    </source>
</evidence>
<keyword evidence="12" id="KW-1185">Reference proteome</keyword>
<dbReference type="InterPro" id="IPR013685">
    <property type="entry name" value="POTRA_FtsQ_type"/>
</dbReference>
<evidence type="ECO:0000256" key="7">
    <source>
        <dbReference type="ARBA" id="ARBA00023306"/>
    </source>
</evidence>
<dbReference type="GO" id="GO:0005886">
    <property type="term" value="C:plasma membrane"/>
    <property type="evidence" value="ECO:0007669"/>
    <property type="project" value="UniProtKB-SubCell"/>
</dbReference>
<organism evidence="11 12">
    <name type="scientific">Amycolatopsis arida</name>
    <dbReference type="NCBI Taxonomy" id="587909"/>
    <lineage>
        <taxon>Bacteria</taxon>
        <taxon>Bacillati</taxon>
        <taxon>Actinomycetota</taxon>
        <taxon>Actinomycetes</taxon>
        <taxon>Pseudonocardiales</taxon>
        <taxon>Pseudonocardiaceae</taxon>
        <taxon>Amycolatopsis</taxon>
    </lineage>
</organism>
<evidence type="ECO:0000313" key="11">
    <source>
        <dbReference type="EMBL" id="SFQ32251.1"/>
    </source>
</evidence>
<dbReference type="PANTHER" id="PTHR37820">
    <property type="entry name" value="CELL DIVISION PROTEIN DIVIB"/>
    <property type="match status" value="1"/>
</dbReference>
<gene>
    <name evidence="8" type="primary">ftsQ</name>
    <name evidence="11" type="ORF">SAMN05421810_106118</name>
</gene>
<reference evidence="12" key="1">
    <citation type="submission" date="2016-10" db="EMBL/GenBank/DDBJ databases">
        <authorList>
            <person name="Varghese N."/>
            <person name="Submissions S."/>
        </authorList>
    </citation>
    <scope>NUCLEOTIDE SEQUENCE [LARGE SCALE GENOMIC DNA]</scope>
    <source>
        <strain evidence="12">CGMCC 4.5579</strain>
    </source>
</reference>
<dbReference type="Pfam" id="PF03799">
    <property type="entry name" value="FtsQ_DivIB_C"/>
    <property type="match status" value="1"/>
</dbReference>
<dbReference type="GO" id="GO:0090529">
    <property type="term" value="P:cell septum assembly"/>
    <property type="evidence" value="ECO:0007669"/>
    <property type="project" value="InterPro"/>
</dbReference>
<evidence type="ECO:0000256" key="9">
    <source>
        <dbReference type="SAM" id="MobiDB-lite"/>
    </source>
</evidence>
<proteinExistence type="inferred from homology"/>